<gene>
    <name evidence="3" type="ORF">EJP69_22190</name>
</gene>
<dbReference type="Proteomes" id="UP000267418">
    <property type="component" value="Unassembled WGS sequence"/>
</dbReference>
<dbReference type="GO" id="GO:0007165">
    <property type="term" value="P:signal transduction"/>
    <property type="evidence" value="ECO:0007669"/>
    <property type="project" value="TreeGrafter"/>
</dbReference>
<dbReference type="GO" id="GO:0030288">
    <property type="term" value="C:outer membrane-bounded periplasmic space"/>
    <property type="evidence" value="ECO:0007669"/>
    <property type="project" value="TreeGrafter"/>
</dbReference>
<organism evidence="3 4">
    <name type="scientific">Variovorax gossypii</name>
    <dbReference type="NCBI Taxonomy" id="1679495"/>
    <lineage>
        <taxon>Bacteria</taxon>
        <taxon>Pseudomonadati</taxon>
        <taxon>Pseudomonadota</taxon>
        <taxon>Betaproteobacteria</taxon>
        <taxon>Burkholderiales</taxon>
        <taxon>Comamonadaceae</taxon>
        <taxon>Variovorax</taxon>
    </lineage>
</organism>
<dbReference type="InterPro" id="IPR001478">
    <property type="entry name" value="PDZ"/>
</dbReference>
<dbReference type="Pfam" id="PF03572">
    <property type="entry name" value="Peptidase_S41"/>
    <property type="match status" value="1"/>
</dbReference>
<proteinExistence type="predicted"/>
<protein>
    <submittedName>
        <fullName evidence="3">Peptidase S41</fullName>
    </submittedName>
</protein>
<dbReference type="Gene3D" id="3.90.226.10">
    <property type="entry name" value="2-enoyl-CoA Hydratase, Chain A, domain 1"/>
    <property type="match status" value="1"/>
</dbReference>
<dbReference type="PROSITE" id="PS50106">
    <property type="entry name" value="PDZ"/>
    <property type="match status" value="1"/>
</dbReference>
<dbReference type="Gene3D" id="3.30.750.170">
    <property type="match status" value="1"/>
</dbReference>
<dbReference type="GO" id="GO:0008236">
    <property type="term" value="F:serine-type peptidase activity"/>
    <property type="evidence" value="ECO:0007669"/>
    <property type="project" value="InterPro"/>
</dbReference>
<dbReference type="InterPro" id="IPR041489">
    <property type="entry name" value="PDZ_6"/>
</dbReference>
<sequence>MVGSRKVDDARRLPRPGAWAAAGAALAAAFLLAGCGGGGGGGGGGGLPIGLIPGTTTPPTNTPSGGDGIVASATVAGLCASPRSGINPDTNAAYPDRSGTIDNEKSWVRGWIDETYLWYGEVPTTLKAADYATPVTWFNVLKTTATTASGRAKDRFHFTYDTEVYRQLTQGGVSAGYGMETASVRSSPPRDIRIAFVEPGSPATNAGLQRGAKILTIDGINVVSSTGTANVNAINAALSPKAVGESHTFTFEVNGVAQSPVQLTAAKITSTPVQNVQVIDTGSGRVGYLLFNDHITTSESLLINAVNTFKQGAGIQDLVLDMRYNGGGQLLIASRLAYMIASPSATTGKTFEQLVFNDKNPFHLTASQTLTPFVTTSRSGQALPTLGLSRVTVLTGPDTCSASESVINSLRGVGVTVNLVGGTTCGKPYGFYPQDNCGTTYFAIQFKGVNQQGYGDYSDGFTPTAGCTVADDFGHQLGDKAEARLAAALALRSTGSCPVSTKTAVEGLEKAAGPEAEQPYLPGRSPLRENRLIGLPDPA</sequence>
<dbReference type="GO" id="GO:0006508">
    <property type="term" value="P:proteolysis"/>
    <property type="evidence" value="ECO:0007669"/>
    <property type="project" value="InterPro"/>
</dbReference>
<reference evidence="3 4" key="1">
    <citation type="submission" date="2018-12" db="EMBL/GenBank/DDBJ databases">
        <title>The genome of Variovorax gossypii DSM 100435.</title>
        <authorList>
            <person name="Gao J."/>
            <person name="Sun J."/>
        </authorList>
    </citation>
    <scope>NUCLEOTIDE SEQUENCE [LARGE SCALE GENOMIC DNA]</scope>
    <source>
        <strain evidence="3 4">DSM 100435</strain>
    </source>
</reference>
<dbReference type="OrthoDB" id="7168509at2"/>
<dbReference type="InterPro" id="IPR036034">
    <property type="entry name" value="PDZ_sf"/>
</dbReference>
<dbReference type="SUPFAM" id="SSF52096">
    <property type="entry name" value="ClpP/crotonase"/>
    <property type="match status" value="1"/>
</dbReference>
<dbReference type="InterPro" id="IPR029045">
    <property type="entry name" value="ClpP/crotonase-like_dom_sf"/>
</dbReference>
<dbReference type="SMART" id="SM00228">
    <property type="entry name" value="PDZ"/>
    <property type="match status" value="1"/>
</dbReference>
<dbReference type="GO" id="GO:0004175">
    <property type="term" value="F:endopeptidase activity"/>
    <property type="evidence" value="ECO:0007669"/>
    <property type="project" value="TreeGrafter"/>
</dbReference>
<feature type="domain" description="PDZ" evidence="2">
    <location>
        <begin position="163"/>
        <end position="237"/>
    </location>
</feature>
<dbReference type="SUPFAM" id="SSF50156">
    <property type="entry name" value="PDZ domain-like"/>
    <property type="match status" value="1"/>
</dbReference>
<dbReference type="PROSITE" id="PS51257">
    <property type="entry name" value="PROKAR_LIPOPROTEIN"/>
    <property type="match status" value="1"/>
</dbReference>
<feature type="region of interest" description="Disordered" evidence="1">
    <location>
        <begin position="508"/>
        <end position="539"/>
    </location>
</feature>
<dbReference type="Gene3D" id="2.30.42.10">
    <property type="match status" value="1"/>
</dbReference>
<dbReference type="EMBL" id="RXOE01000006">
    <property type="protein sequence ID" value="RTQ32647.1"/>
    <property type="molecule type" value="Genomic_DNA"/>
</dbReference>
<evidence type="ECO:0000313" key="3">
    <source>
        <dbReference type="EMBL" id="RTQ32647.1"/>
    </source>
</evidence>
<keyword evidence="4" id="KW-1185">Reference proteome</keyword>
<dbReference type="InterPro" id="IPR005151">
    <property type="entry name" value="Tail-specific_protease"/>
</dbReference>
<name>A0A3S0JU16_9BURK</name>
<evidence type="ECO:0000259" key="2">
    <source>
        <dbReference type="PROSITE" id="PS50106"/>
    </source>
</evidence>
<dbReference type="InterPro" id="IPR041613">
    <property type="entry name" value="Pept_S41_N"/>
</dbReference>
<accession>A0A3S0JU16</accession>
<dbReference type="PANTHER" id="PTHR32060">
    <property type="entry name" value="TAIL-SPECIFIC PROTEASE"/>
    <property type="match status" value="1"/>
</dbReference>
<comment type="caution">
    <text evidence="3">The sequence shown here is derived from an EMBL/GenBank/DDBJ whole genome shotgun (WGS) entry which is preliminary data.</text>
</comment>
<evidence type="ECO:0000256" key="1">
    <source>
        <dbReference type="SAM" id="MobiDB-lite"/>
    </source>
</evidence>
<dbReference type="Pfam" id="PF17820">
    <property type="entry name" value="PDZ_6"/>
    <property type="match status" value="1"/>
</dbReference>
<dbReference type="PANTHER" id="PTHR32060:SF30">
    <property type="entry name" value="CARBOXY-TERMINAL PROCESSING PROTEASE CTPA"/>
    <property type="match status" value="1"/>
</dbReference>
<dbReference type="Pfam" id="PF18294">
    <property type="entry name" value="Pept_S41_N"/>
    <property type="match status" value="1"/>
</dbReference>
<dbReference type="AlphaFoldDB" id="A0A3S0JU16"/>
<evidence type="ECO:0000313" key="4">
    <source>
        <dbReference type="Proteomes" id="UP000267418"/>
    </source>
</evidence>
<dbReference type="RefSeq" id="WP_126472514.1">
    <property type="nucleotide sequence ID" value="NZ_RXOE01000006.1"/>
</dbReference>